<dbReference type="Gene3D" id="1.25.40.10">
    <property type="entry name" value="Tetratricopeptide repeat domain"/>
    <property type="match status" value="1"/>
</dbReference>
<dbReference type="PANTHER" id="PTHR24348:SF68">
    <property type="entry name" value="SERINE_THREONINE-PROTEIN KINASE ATG1C"/>
    <property type="match status" value="1"/>
</dbReference>
<dbReference type="PROSITE" id="PS50011">
    <property type="entry name" value="PROTEIN_KINASE_DOM"/>
    <property type="match status" value="3"/>
</dbReference>
<dbReference type="InterPro" id="IPR011990">
    <property type="entry name" value="TPR-like_helical_dom_sf"/>
</dbReference>
<dbReference type="Pfam" id="PF07714">
    <property type="entry name" value="PK_Tyr_Ser-Thr"/>
    <property type="match status" value="1"/>
</dbReference>
<dbReference type="Proteomes" id="UP000789901">
    <property type="component" value="Unassembled WGS sequence"/>
</dbReference>
<accession>A0ABN7UMS0</accession>
<dbReference type="InterPro" id="IPR011009">
    <property type="entry name" value="Kinase-like_dom_sf"/>
</dbReference>
<dbReference type="InterPro" id="IPR006597">
    <property type="entry name" value="Sel1-like"/>
</dbReference>
<comment type="caution">
    <text evidence="2">The sequence shown here is derived from an EMBL/GenBank/DDBJ whole genome shotgun (WGS) entry which is preliminary data.</text>
</comment>
<dbReference type="Gene3D" id="1.10.510.10">
    <property type="entry name" value="Transferase(Phosphotransferase) domain 1"/>
    <property type="match status" value="3"/>
</dbReference>
<evidence type="ECO:0000313" key="2">
    <source>
        <dbReference type="EMBL" id="CAG8632348.1"/>
    </source>
</evidence>
<dbReference type="SUPFAM" id="SSF56112">
    <property type="entry name" value="Protein kinase-like (PK-like)"/>
    <property type="match status" value="3"/>
</dbReference>
<organism evidence="2 3">
    <name type="scientific">Gigaspora margarita</name>
    <dbReference type="NCBI Taxonomy" id="4874"/>
    <lineage>
        <taxon>Eukaryota</taxon>
        <taxon>Fungi</taxon>
        <taxon>Fungi incertae sedis</taxon>
        <taxon>Mucoromycota</taxon>
        <taxon>Glomeromycotina</taxon>
        <taxon>Glomeromycetes</taxon>
        <taxon>Diversisporales</taxon>
        <taxon>Gigasporaceae</taxon>
        <taxon>Gigaspora</taxon>
    </lineage>
</organism>
<dbReference type="Pfam" id="PF00069">
    <property type="entry name" value="Pkinase"/>
    <property type="match status" value="2"/>
</dbReference>
<dbReference type="InterPro" id="IPR045269">
    <property type="entry name" value="Atg1-like"/>
</dbReference>
<proteinExistence type="predicted"/>
<protein>
    <submittedName>
        <fullName evidence="2">40886_t:CDS:1</fullName>
    </submittedName>
</protein>
<gene>
    <name evidence="2" type="ORF">GMARGA_LOCUS8401</name>
</gene>
<keyword evidence="3" id="KW-1185">Reference proteome</keyword>
<dbReference type="EMBL" id="CAJVQB010004310">
    <property type="protein sequence ID" value="CAG8632348.1"/>
    <property type="molecule type" value="Genomic_DNA"/>
</dbReference>
<feature type="domain" description="Protein kinase" evidence="1">
    <location>
        <begin position="1371"/>
        <end position="1627"/>
    </location>
</feature>
<feature type="domain" description="Protein kinase" evidence="1">
    <location>
        <begin position="50"/>
        <end position="361"/>
    </location>
</feature>
<name>A0ABN7UMS0_GIGMA</name>
<evidence type="ECO:0000259" key="1">
    <source>
        <dbReference type="PROSITE" id="PS50011"/>
    </source>
</evidence>
<sequence>MSGNENNNYLTTNETKYLTTRRVYNETRKAYIERIIKENIINFIRWNEINEKTEYLDMGDSGVIKKTKWIEKNITVVLKIVSITDELTDSDNDEFIKEIKAFHHIGLVYSSITNEENKEKTSLIGYENVIKFFGVSSDEYDVYLVLEYGDLGNLRYYLKTNTINWKQKINIARQIARGLYFLHKNEILHRDLHSKNVVIKKDGYGVKAIITDFGLSKVLPREKWKVSSQSYIHDTDIGQTTFNEKESNKDENVSDNTMAIYSEVKNAPKKLDDFRVLSNFFQEEFDNSSEDQKLVKEWKLNHGLYLAGKNFIPSSRIILGYNGKLDVVTYSGEPLVYAVVNNNPDKPRSLWDKLRDSYPKFSTTKECPVNDIFETDICLLFPIAEITYEGPINKGFMFDLNSDEVKVFITDNYVEYGHFFAKKLFAGGKLILRNFANAKPVQIENLKSHLALALDSYHLRIENPFENATIFDFPMIETTNKNFLKTPKDLAKWIKRLYEDNVAEIITYEEIVPIFTFLGKVNHIDNSNAFINRLVPGISSKHQEITLKDWIDIPLRNLLTWINKFSFRHGMLINQFGISLAKNQALTFTQTPIVSKRNSYYLKLIQPETRMEEILLRNNITHKLTSNPFLEYLSTTKIGDFYLFLNKEKIEISLDQCVAPLPVFTEAVEDAIRSIHPYRALQKVFNKFGYFFLNSAVLGSQLREILKKQMNISIQSLPEKKFVPSSQEDIDKILEYTKDLNLNYLLTPNGQVVMMNQIFDWFNEFGNNDEKLKLIKIDQITPLYKFLNYKLQFEIETILENRSDPRILLTGIKTFDVDDNFTKAFIRIDFDYSVLDSSSYDVFGVILDNEGIRSQRCTVNFDLFDCYGFTAFVTFEDNTAKNIRGWFVYFSQNEGCSVLFKHYVIIIPFFRNIIWMVIGNPFLLGAFSTNYRETKTMFHKALVDFTACYDDMIYIHLPFTLAKNSIVLLSALYPPSNNPPKQDFKLIRWSKDILELKIATLNIDQTRPSTFYLNICAVYPREKMIFKVDFGEKIVTYNLFGHNIDDNNYDQFIDFIFYKNIYLTRLNVEFPVNHTEYLCTTNFGYWTIAISENDNSQLAIKHIIKRRLPDLIQNYGGDIPFEAYFMQEVKHENLVKYIDILETETTFILITELDYSIRSTSWKTLHHYLKHNGALFENQAKNIFKQIIECISFIYKHGFRNININDRNILIFESQIKLFNMENLISDELTDGLVYNIQYEDDYNISYASPEMISGHNYNPEFSDLWSLGILLYTMIHADVPFKKPFDTITRTLMIEKEISKECSNILHRLLAKKSHLRGSFKSLLNDSWIGINTFSKRRISNNLKRSTDKNIIIEKTSKNETIHELDELIEESQNNIGQSTMTQTSNKHHFHWQKTSTKVALKECINIHEDDNLKDFLIEMKNHTKINGLWGIIDFYGIACSHKHDDLKIVLHYADKSDLSEYLARNFTSITWKEKLSIILDVAAGLYQIHDRGIVHRDIHPGNIFLDSSFSCIGDFGLSRETKMLTDASSKFGVLPYMAPEVVKEGKYSYASDIYAFGILLIKIATGKHIYGANNNDKPSFDESIPSFYQNMIHSCCDKEPSNRPNAQTLTNEIIDWKLNKMHQFNDKKRLLSYLSKEAEETVEKLQTDIIPDPENDENNDIYSKMKSDSLKSNAFIKSYNKAIDGDSEAMKNVAICLLNGNGIEKDMNEAFRWCMKCFRKDIVFTREELIPLVEYFSQDSLDLERKIKFARMLECGLGVDKDLVNAYLIYKSAAESGHAHAQFITGKNCEKGLGRKKDLREAFNWFIKAINQNYSDALDYINERYVASFKQQEISVNIECKIYSNKSIVTGKATKTIVKDKLT</sequence>
<dbReference type="InterPro" id="IPR001245">
    <property type="entry name" value="Ser-Thr/Tyr_kinase_cat_dom"/>
</dbReference>
<feature type="domain" description="Protein kinase" evidence="1">
    <location>
        <begin position="1072"/>
        <end position="1330"/>
    </location>
</feature>
<dbReference type="SUPFAM" id="SSF81901">
    <property type="entry name" value="HCP-like"/>
    <property type="match status" value="1"/>
</dbReference>
<reference evidence="2 3" key="1">
    <citation type="submission" date="2021-06" db="EMBL/GenBank/DDBJ databases">
        <authorList>
            <person name="Kallberg Y."/>
            <person name="Tangrot J."/>
            <person name="Rosling A."/>
        </authorList>
    </citation>
    <scope>NUCLEOTIDE SEQUENCE [LARGE SCALE GENOMIC DNA]</scope>
    <source>
        <strain evidence="2 3">120-4 pot B 10/14</strain>
    </source>
</reference>
<dbReference type="SMART" id="SM00671">
    <property type="entry name" value="SEL1"/>
    <property type="match status" value="3"/>
</dbReference>
<dbReference type="PANTHER" id="PTHR24348">
    <property type="entry name" value="SERINE/THREONINE-PROTEIN KINASE UNC-51-RELATED"/>
    <property type="match status" value="1"/>
</dbReference>
<dbReference type="Pfam" id="PF08238">
    <property type="entry name" value="Sel1"/>
    <property type="match status" value="3"/>
</dbReference>
<evidence type="ECO:0000313" key="3">
    <source>
        <dbReference type="Proteomes" id="UP000789901"/>
    </source>
</evidence>
<dbReference type="Gene3D" id="3.30.200.20">
    <property type="entry name" value="Phosphorylase Kinase, domain 1"/>
    <property type="match status" value="1"/>
</dbReference>
<dbReference type="InterPro" id="IPR000719">
    <property type="entry name" value="Prot_kinase_dom"/>
</dbReference>